<dbReference type="InterPro" id="IPR005181">
    <property type="entry name" value="SASA"/>
</dbReference>
<gene>
    <name evidence="4" type="ORF">HHL22_07930</name>
</gene>
<reference evidence="4 5" key="1">
    <citation type="submission" date="2020-04" db="EMBL/GenBank/DDBJ databases">
        <title>Hymenobacter polaris sp. nov., isolated from Arctic soil.</title>
        <authorList>
            <person name="Dahal R.H."/>
        </authorList>
    </citation>
    <scope>NUCLEOTIDE SEQUENCE [LARGE SCALE GENOMIC DNA]</scope>
    <source>
        <strain evidence="4 5">RP-2-7</strain>
    </source>
</reference>
<dbReference type="SUPFAM" id="SSF52266">
    <property type="entry name" value="SGNH hydrolase"/>
    <property type="match status" value="1"/>
</dbReference>
<evidence type="ECO:0000256" key="1">
    <source>
        <dbReference type="ARBA" id="ARBA00022801"/>
    </source>
</evidence>
<dbReference type="RefSeq" id="WP_169530387.1">
    <property type="nucleotide sequence ID" value="NZ_JABBGH010000001.1"/>
</dbReference>
<evidence type="ECO:0000259" key="3">
    <source>
        <dbReference type="Pfam" id="PF03629"/>
    </source>
</evidence>
<feature type="signal peptide" evidence="2">
    <location>
        <begin position="1"/>
        <end position="22"/>
    </location>
</feature>
<organism evidence="4 5">
    <name type="scientific">Hymenobacter polaris</name>
    <dbReference type="NCBI Taxonomy" id="2682546"/>
    <lineage>
        <taxon>Bacteria</taxon>
        <taxon>Pseudomonadati</taxon>
        <taxon>Bacteroidota</taxon>
        <taxon>Cytophagia</taxon>
        <taxon>Cytophagales</taxon>
        <taxon>Hymenobacteraceae</taxon>
        <taxon>Hymenobacter</taxon>
    </lineage>
</organism>
<keyword evidence="1" id="KW-0378">Hydrolase</keyword>
<keyword evidence="5" id="KW-1185">Reference proteome</keyword>
<dbReference type="GO" id="GO:0005975">
    <property type="term" value="P:carbohydrate metabolic process"/>
    <property type="evidence" value="ECO:0007669"/>
    <property type="project" value="TreeGrafter"/>
</dbReference>
<comment type="caution">
    <text evidence="4">The sequence shown here is derived from an EMBL/GenBank/DDBJ whole genome shotgun (WGS) entry which is preliminary data.</text>
</comment>
<protein>
    <submittedName>
        <fullName evidence="4">9-O-acetylesterase</fullName>
    </submittedName>
</protein>
<dbReference type="InterPro" id="IPR039329">
    <property type="entry name" value="SIAE"/>
</dbReference>
<evidence type="ECO:0000256" key="2">
    <source>
        <dbReference type="SAM" id="SignalP"/>
    </source>
</evidence>
<dbReference type="InterPro" id="IPR013783">
    <property type="entry name" value="Ig-like_fold"/>
</dbReference>
<dbReference type="AlphaFoldDB" id="A0A7Y0AD23"/>
<dbReference type="InterPro" id="IPR036514">
    <property type="entry name" value="SGNH_hydro_sf"/>
</dbReference>
<dbReference type="GO" id="GO:0001681">
    <property type="term" value="F:sialate O-acetylesterase activity"/>
    <property type="evidence" value="ECO:0007669"/>
    <property type="project" value="InterPro"/>
</dbReference>
<accession>A0A7Y0AD23</accession>
<dbReference type="PANTHER" id="PTHR22901">
    <property type="entry name" value="SIALATE O-ACETYLESTERASE"/>
    <property type="match status" value="1"/>
</dbReference>
<dbReference type="PANTHER" id="PTHR22901:SF0">
    <property type="entry name" value="SIALATE O-ACETYLESTERASE"/>
    <property type="match status" value="1"/>
</dbReference>
<evidence type="ECO:0000313" key="4">
    <source>
        <dbReference type="EMBL" id="NML65133.1"/>
    </source>
</evidence>
<dbReference type="InterPro" id="IPR008979">
    <property type="entry name" value="Galactose-bd-like_sf"/>
</dbReference>
<dbReference type="Gene3D" id="2.60.40.10">
    <property type="entry name" value="Immunoglobulins"/>
    <property type="match status" value="1"/>
</dbReference>
<feature type="domain" description="Sialate O-acetylesterase" evidence="3">
    <location>
        <begin position="425"/>
        <end position="544"/>
    </location>
</feature>
<dbReference type="Pfam" id="PF03629">
    <property type="entry name" value="SASA"/>
    <property type="match status" value="2"/>
</dbReference>
<keyword evidence="2" id="KW-0732">Signal</keyword>
<sequence>MKIFRHAAGAALLALPTLGAHATVRLPSLVGNHMVLQRDRPVPVWGWAAPGEAVSVTFRGRTYPASAPDAQGRWQATLPATPAGGPYTLTVRGQNTLELTDVLVGDVWLASGQSNMQFKVKDPNANGYQPVQNADQEIAAANYPRLRVLTVSQALAYRPQAEVPTTGWEVCSPATVASFSAVAYFFGRDLLQQYQVPIGLVVSSWGGTPAEAWVSAEGLGAFPEFQPALAGFAQRTTSLADDQRTYETRQQELLHGRAHDRGYPPTGPSWADPATDARAWPTMPVPGIWESQPGLGTYDGIVWFRKELDLPAAAAGQPLTLSLGQIDDADSTYFNGQLVGHTAGYSVARTYQVPAALVRAGRNVLVVRVVDTGGGGGLAGGPAMQATGAAGVLPLAGPWQYQLGLAPEQVPQPPYPGGGSQAPSVLYNAMIAPLRPLALKGVIWYQGESNVGRAAQYQRLFPALITDWRRQFGQPTLPFLFVQLANYLATQPQPGPSAWAELREAQTAALALPRTGMATAIDLGVANDIHPHNKQDVGHRLALAARRVAYADPTAPPDRGPTYAGLAVTGAAARVRFAPATLGGGLVAKGGQLQGFAVAGADQQFHWATARLVGTEVVVESPQVPHPVAVRYDWADNPSGTLYNRAGLPTPPFRTDKWVK</sequence>
<name>A0A7Y0AD23_9BACT</name>
<dbReference type="Gene3D" id="2.60.120.260">
    <property type="entry name" value="Galactose-binding domain-like"/>
    <property type="match status" value="1"/>
</dbReference>
<dbReference type="Proteomes" id="UP000559626">
    <property type="component" value="Unassembled WGS sequence"/>
</dbReference>
<proteinExistence type="predicted"/>
<evidence type="ECO:0000313" key="5">
    <source>
        <dbReference type="Proteomes" id="UP000559626"/>
    </source>
</evidence>
<feature type="chain" id="PRO_5030527590" evidence="2">
    <location>
        <begin position="23"/>
        <end position="660"/>
    </location>
</feature>
<feature type="domain" description="Sialate O-acetylesterase" evidence="3">
    <location>
        <begin position="105"/>
        <end position="215"/>
    </location>
</feature>
<dbReference type="Gene3D" id="3.40.50.1110">
    <property type="entry name" value="SGNH hydrolase"/>
    <property type="match status" value="1"/>
</dbReference>
<dbReference type="EMBL" id="JABBGH010000001">
    <property type="protein sequence ID" value="NML65133.1"/>
    <property type="molecule type" value="Genomic_DNA"/>
</dbReference>
<dbReference type="SUPFAM" id="SSF49785">
    <property type="entry name" value="Galactose-binding domain-like"/>
    <property type="match status" value="1"/>
</dbReference>